<proteinExistence type="predicted"/>
<dbReference type="InterPro" id="IPR011701">
    <property type="entry name" value="MFS"/>
</dbReference>
<accession>A0ABM4RDS8</accession>
<dbReference type="InterPro" id="IPR036259">
    <property type="entry name" value="MFS_trans_sf"/>
</dbReference>
<dbReference type="InterPro" id="IPR020846">
    <property type="entry name" value="MFS_dom"/>
</dbReference>
<dbReference type="PANTHER" id="PTHR11662:SF193">
    <property type="entry name" value="SODIUM-DEPENDENT PHOSPHATE TRANSPORT PROTEIN 3"/>
    <property type="match status" value="1"/>
</dbReference>
<dbReference type="PROSITE" id="PS50850">
    <property type="entry name" value="MFS"/>
    <property type="match status" value="1"/>
</dbReference>
<feature type="transmembrane region" description="Helical" evidence="5">
    <location>
        <begin position="273"/>
        <end position="297"/>
    </location>
</feature>
<gene>
    <name evidence="8" type="primary">SLC17A2</name>
</gene>
<name>A0ABM4RDS8_BOSIN</name>
<sequence>MDEKPSTRKSPEFCSLRYGLALIMHFSNFTMITQRVSLSIAIIAMVNRTQQPGLFNTSTERPLAFTFNHSNRSIKEFNTAEVSVYEWSPETQGIIFSSINYGIILTLIPSGYLAGIFGAKQMLGAGLLISSLLTLFTPLTADFGVILVIVIRTVQGMAQGMAWTGQFTIWAKWAPPLERSKLTSIAGSGAAFGSFIILCVGGLISQALGWPFIFYIFGSIGCVCCLLWFTVIYDDPLHHPCISIREKEHIVSSLAQQSSSPRRSVPIKSMVRCLPLWAIFMGFFSHFWLCTIIITYLPTYISSVLHVNIRDSGVLSSLPFIAAASCTILGGQLADFLLSRNLLRLITVRKLFSSLDMQVSSWESQGDLGSLQESSLPLPPDSLSVRLGQFIEHLQVAGIVLGTGDSQLGPCSQGLCDLMGKININISTIVLFVGDSKSDTGKSDFPGKETYKLNF</sequence>
<evidence type="ECO:0000256" key="1">
    <source>
        <dbReference type="ARBA" id="ARBA00004141"/>
    </source>
</evidence>
<feature type="transmembrane region" description="Helical" evidence="5">
    <location>
        <begin position="125"/>
        <end position="151"/>
    </location>
</feature>
<dbReference type="Pfam" id="PF07690">
    <property type="entry name" value="MFS_1"/>
    <property type="match status" value="1"/>
</dbReference>
<evidence type="ECO:0000256" key="4">
    <source>
        <dbReference type="ARBA" id="ARBA00023136"/>
    </source>
</evidence>
<evidence type="ECO:0000256" key="3">
    <source>
        <dbReference type="ARBA" id="ARBA00022989"/>
    </source>
</evidence>
<keyword evidence="4 5" id="KW-0472">Membrane</keyword>
<dbReference type="RefSeq" id="XP_070633702.1">
    <property type="nucleotide sequence ID" value="XM_070777601.1"/>
</dbReference>
<evidence type="ECO:0000256" key="2">
    <source>
        <dbReference type="ARBA" id="ARBA00022692"/>
    </source>
</evidence>
<feature type="transmembrane region" description="Helical" evidence="5">
    <location>
        <begin position="182"/>
        <end position="204"/>
    </location>
</feature>
<dbReference type="SUPFAM" id="SSF103473">
    <property type="entry name" value="MFS general substrate transporter"/>
    <property type="match status" value="1"/>
</dbReference>
<evidence type="ECO:0000259" key="6">
    <source>
        <dbReference type="PROSITE" id="PS50850"/>
    </source>
</evidence>
<evidence type="ECO:0000313" key="7">
    <source>
        <dbReference type="Proteomes" id="UP001652663"/>
    </source>
</evidence>
<dbReference type="GeneID" id="109577251"/>
<feature type="domain" description="Major facilitator superfamily (MFS) profile" evidence="6">
    <location>
        <begin position="37"/>
        <end position="455"/>
    </location>
</feature>
<dbReference type="Gene3D" id="1.20.1250.20">
    <property type="entry name" value="MFS general substrate transporter like domains"/>
    <property type="match status" value="2"/>
</dbReference>
<dbReference type="PANTHER" id="PTHR11662">
    <property type="entry name" value="SOLUTE CARRIER FAMILY 17"/>
    <property type="match status" value="1"/>
</dbReference>
<keyword evidence="7" id="KW-1185">Reference proteome</keyword>
<organism evidence="7 8">
    <name type="scientific">Bos indicus</name>
    <name type="common">Zebu</name>
    <dbReference type="NCBI Taxonomy" id="9915"/>
    <lineage>
        <taxon>Eukaryota</taxon>
        <taxon>Metazoa</taxon>
        <taxon>Chordata</taxon>
        <taxon>Craniata</taxon>
        <taxon>Vertebrata</taxon>
        <taxon>Euteleostomi</taxon>
        <taxon>Mammalia</taxon>
        <taxon>Eutheria</taxon>
        <taxon>Laurasiatheria</taxon>
        <taxon>Artiodactyla</taxon>
        <taxon>Ruminantia</taxon>
        <taxon>Pecora</taxon>
        <taxon>Bovidae</taxon>
        <taxon>Bovinae</taxon>
        <taxon>Bos</taxon>
    </lineage>
</organism>
<feature type="transmembrane region" description="Helical" evidence="5">
    <location>
        <begin position="99"/>
        <end position="119"/>
    </location>
</feature>
<comment type="subcellular location">
    <subcellularLocation>
        <location evidence="1">Membrane</location>
        <topology evidence="1">Multi-pass membrane protein</topology>
    </subcellularLocation>
</comment>
<evidence type="ECO:0000256" key="5">
    <source>
        <dbReference type="SAM" id="Phobius"/>
    </source>
</evidence>
<keyword evidence="3 5" id="KW-1133">Transmembrane helix</keyword>
<dbReference type="InterPro" id="IPR050382">
    <property type="entry name" value="MFS_Na/Anion_cotransporter"/>
</dbReference>
<feature type="transmembrane region" description="Helical" evidence="5">
    <location>
        <begin position="317"/>
        <end position="338"/>
    </location>
</feature>
<evidence type="ECO:0000313" key="8">
    <source>
        <dbReference type="RefSeq" id="XP_070633702.1"/>
    </source>
</evidence>
<feature type="transmembrane region" description="Helical" evidence="5">
    <location>
        <begin position="210"/>
        <end position="233"/>
    </location>
</feature>
<protein>
    <submittedName>
        <fullName evidence="8">Sodium-dependent phosphate transport protein 3 isoform X6</fullName>
    </submittedName>
</protein>
<keyword evidence="2 5" id="KW-0812">Transmembrane</keyword>
<reference evidence="8" key="1">
    <citation type="submission" date="2025-08" db="UniProtKB">
        <authorList>
            <consortium name="RefSeq"/>
        </authorList>
    </citation>
    <scope>IDENTIFICATION</scope>
    <source>
        <tissue evidence="8">Blood</tissue>
    </source>
</reference>
<dbReference type="Proteomes" id="UP001652663">
    <property type="component" value="Chromosome 23"/>
</dbReference>